<evidence type="ECO:0000313" key="2">
    <source>
        <dbReference type="EMBL" id="POF34522.1"/>
    </source>
</evidence>
<proteinExistence type="predicted"/>
<keyword evidence="3" id="KW-1185">Reference proteome</keyword>
<accession>A0A2S3V3F8</accession>
<organism evidence="2 3">
    <name type="scientific">Roseibium marinum</name>
    <dbReference type="NCBI Taxonomy" id="281252"/>
    <lineage>
        <taxon>Bacteria</taxon>
        <taxon>Pseudomonadati</taxon>
        <taxon>Pseudomonadota</taxon>
        <taxon>Alphaproteobacteria</taxon>
        <taxon>Hyphomicrobiales</taxon>
        <taxon>Stappiaceae</taxon>
        <taxon>Roseibium</taxon>
    </lineage>
</organism>
<dbReference type="EMBL" id="PPCN01000001">
    <property type="protein sequence ID" value="POF34522.1"/>
    <property type="molecule type" value="Genomic_DNA"/>
</dbReference>
<feature type="region of interest" description="Disordered" evidence="1">
    <location>
        <begin position="81"/>
        <end position="101"/>
    </location>
</feature>
<name>A0A2S3V3F8_9HYPH</name>
<dbReference type="AlphaFoldDB" id="A0A2S3V3F8"/>
<evidence type="ECO:0000256" key="1">
    <source>
        <dbReference type="SAM" id="MobiDB-lite"/>
    </source>
</evidence>
<dbReference type="RefSeq" id="WP_103221086.1">
    <property type="nucleotide sequence ID" value="NZ_PPCN01000001.1"/>
</dbReference>
<dbReference type="Proteomes" id="UP000236959">
    <property type="component" value="Unassembled WGS sequence"/>
</dbReference>
<gene>
    <name evidence="2" type="ORF">CLV41_101978</name>
</gene>
<dbReference type="OrthoDB" id="7844869at2"/>
<evidence type="ECO:0000313" key="3">
    <source>
        <dbReference type="Proteomes" id="UP000236959"/>
    </source>
</evidence>
<reference evidence="2 3" key="1">
    <citation type="submission" date="2018-01" db="EMBL/GenBank/DDBJ databases">
        <title>Genomic Encyclopedia of Archaeal and Bacterial Type Strains, Phase II (KMG-II): from individual species to whole genera.</title>
        <authorList>
            <person name="Goeker M."/>
        </authorList>
    </citation>
    <scope>NUCLEOTIDE SEQUENCE [LARGE SCALE GENOMIC DNA]</scope>
    <source>
        <strain evidence="2 3">DSM 17023</strain>
    </source>
</reference>
<sequence>MMDLKEVFFDPNHPTLLGSCARAATAEEARFRVQYPNSRTRSSRIFALDAGAAEAMYAITEDPWNGAHFLTLVDRGPVDPATTDARDLPLAHPDGTSADLTEETDGADVVVLLATSGDNEGAAEVIAREAFHRHIMCAGLALGSGKSDASVDRVVNSMRRFATVLVVARDNDYIPAMLTALRA</sequence>
<comment type="caution">
    <text evidence="2">The sequence shown here is derived from an EMBL/GenBank/DDBJ whole genome shotgun (WGS) entry which is preliminary data.</text>
</comment>
<protein>
    <submittedName>
        <fullName evidence="2">Uncharacterized protein</fullName>
    </submittedName>
</protein>